<evidence type="ECO:0000313" key="2">
    <source>
        <dbReference type="EMBL" id="KKB09203.1"/>
    </source>
</evidence>
<evidence type="ECO:0000256" key="1">
    <source>
        <dbReference type="SAM" id="MobiDB-lite"/>
    </source>
</evidence>
<reference evidence="2 3" key="1">
    <citation type="submission" date="2015-03" db="EMBL/GenBank/DDBJ databases">
        <authorList>
            <person name="Hassan Y."/>
            <person name="Lepp D."/>
            <person name="Li X.-Z."/>
            <person name="Zhou T."/>
        </authorList>
    </citation>
    <scope>NUCLEOTIDE SEQUENCE [LARGE SCALE GENOMIC DNA]</scope>
    <source>
        <strain evidence="2 3">IPL18</strain>
    </source>
</reference>
<proteinExistence type="predicted"/>
<evidence type="ECO:0000313" key="3">
    <source>
        <dbReference type="Proteomes" id="UP000033649"/>
    </source>
</evidence>
<comment type="caution">
    <text evidence="2">The sequence shown here is derived from an EMBL/GenBank/DDBJ whole genome shotgun (WGS) entry which is preliminary data.</text>
</comment>
<dbReference type="Proteomes" id="UP000033649">
    <property type="component" value="Unassembled WGS sequence"/>
</dbReference>
<gene>
    <name evidence="2" type="ORF">VE26_04210</name>
</gene>
<feature type="region of interest" description="Disordered" evidence="1">
    <location>
        <begin position="96"/>
        <end position="116"/>
    </location>
</feature>
<sequence length="199" mass="22203">MNFDGAVALAMEDLTNIDNLSTSAHQASYHVEQMADLSIDIDGHPYEPSWIEKSAFYTWYWDAISLHCIRLLQSDADISPPLRKWLADVLSTELAGERSRPKAAPNETKGRKEDRSHKDMRIWLAVEKLVTSGLTAMRNDEPPNHHSACDAVAKALAKLGKSPNSYDGVKTIYKREKAFNAASHARFLAAIDAGEYPFD</sequence>
<protein>
    <submittedName>
        <fullName evidence="2">Uncharacterized protein</fullName>
    </submittedName>
</protein>
<accession>A0A0F5FK83</accession>
<organism evidence="2 3">
    <name type="scientific">Devosia chinhatensis</name>
    <dbReference type="NCBI Taxonomy" id="429727"/>
    <lineage>
        <taxon>Bacteria</taxon>
        <taxon>Pseudomonadati</taxon>
        <taxon>Pseudomonadota</taxon>
        <taxon>Alphaproteobacteria</taxon>
        <taxon>Hyphomicrobiales</taxon>
        <taxon>Devosiaceae</taxon>
        <taxon>Devosia</taxon>
    </lineage>
</organism>
<dbReference type="PATRIC" id="fig|429727.3.peg.875"/>
<name>A0A0F5FK83_9HYPH</name>
<dbReference type="EMBL" id="JZEY01000054">
    <property type="protein sequence ID" value="KKB09203.1"/>
    <property type="molecule type" value="Genomic_DNA"/>
</dbReference>
<dbReference type="AlphaFoldDB" id="A0A0F5FK83"/>
<keyword evidence="3" id="KW-1185">Reference proteome</keyword>